<keyword evidence="1" id="KW-0812">Transmembrane</keyword>
<feature type="transmembrane region" description="Helical" evidence="1">
    <location>
        <begin position="12"/>
        <end position="32"/>
    </location>
</feature>
<reference evidence="2 3" key="1">
    <citation type="journal article" date="2022" name="G3 (Bethesda)">
        <title>Whole-genome sequence and methylome profiling of the almond [Prunus dulcis (Mill.) D.A. Webb] cultivar 'Nonpareil'.</title>
        <authorList>
            <person name="D'Amico-Willman K.M."/>
            <person name="Ouma W.Z."/>
            <person name="Meulia T."/>
            <person name="Sideli G.M."/>
            <person name="Gradziel T.M."/>
            <person name="Fresnedo-Ramirez J."/>
        </authorList>
    </citation>
    <scope>NUCLEOTIDE SEQUENCE [LARGE SCALE GENOMIC DNA]</scope>
    <source>
        <strain evidence="2">Clone GOH B32 T37-40</strain>
    </source>
</reference>
<sequence length="72" mass="8731">MNMSAMRSNNVPLFWLMIVKSMLRLFYFLHYVRMIQKPFSRVVSYSQFCDNFIDLVLIDKVFFLCSNAICWF</sequence>
<dbReference type="AlphaFoldDB" id="A0AAD4VFM1"/>
<dbReference type="Proteomes" id="UP001054821">
    <property type="component" value="Chromosome 6"/>
</dbReference>
<keyword evidence="1" id="KW-1133">Transmembrane helix</keyword>
<keyword evidence="1" id="KW-0472">Membrane</keyword>
<comment type="caution">
    <text evidence="2">The sequence shown here is derived from an EMBL/GenBank/DDBJ whole genome shotgun (WGS) entry which is preliminary data.</text>
</comment>
<evidence type="ECO:0000256" key="1">
    <source>
        <dbReference type="SAM" id="Phobius"/>
    </source>
</evidence>
<dbReference type="EMBL" id="JAJFAZ020000006">
    <property type="protein sequence ID" value="KAI5323292.1"/>
    <property type="molecule type" value="Genomic_DNA"/>
</dbReference>
<gene>
    <name evidence="2" type="ORF">L3X38_032364</name>
</gene>
<evidence type="ECO:0000313" key="2">
    <source>
        <dbReference type="EMBL" id="KAI5323292.1"/>
    </source>
</evidence>
<accession>A0AAD4VFM1</accession>
<protein>
    <submittedName>
        <fullName evidence="2">Uncharacterized protein</fullName>
    </submittedName>
</protein>
<proteinExistence type="predicted"/>
<name>A0AAD4VFM1_PRUDU</name>
<keyword evidence="3" id="KW-1185">Reference proteome</keyword>
<evidence type="ECO:0000313" key="3">
    <source>
        <dbReference type="Proteomes" id="UP001054821"/>
    </source>
</evidence>
<organism evidence="2 3">
    <name type="scientific">Prunus dulcis</name>
    <name type="common">Almond</name>
    <name type="synonym">Amygdalus dulcis</name>
    <dbReference type="NCBI Taxonomy" id="3755"/>
    <lineage>
        <taxon>Eukaryota</taxon>
        <taxon>Viridiplantae</taxon>
        <taxon>Streptophyta</taxon>
        <taxon>Embryophyta</taxon>
        <taxon>Tracheophyta</taxon>
        <taxon>Spermatophyta</taxon>
        <taxon>Magnoliopsida</taxon>
        <taxon>eudicotyledons</taxon>
        <taxon>Gunneridae</taxon>
        <taxon>Pentapetalae</taxon>
        <taxon>rosids</taxon>
        <taxon>fabids</taxon>
        <taxon>Rosales</taxon>
        <taxon>Rosaceae</taxon>
        <taxon>Amygdaloideae</taxon>
        <taxon>Amygdaleae</taxon>
        <taxon>Prunus</taxon>
    </lineage>
</organism>